<protein>
    <submittedName>
        <fullName evidence="2">Transposase</fullName>
    </submittedName>
</protein>
<dbReference type="InterPro" id="IPR025668">
    <property type="entry name" value="Tnp_DDE_dom"/>
</dbReference>
<evidence type="ECO:0000313" key="2">
    <source>
        <dbReference type="EMBL" id="QKE91955.1"/>
    </source>
</evidence>
<keyword evidence="3" id="KW-1185">Reference proteome</keyword>
<reference evidence="2 3" key="1">
    <citation type="journal article" date="2014" name="World J. Microbiol. Biotechnol.">
        <title>Biodiversity and physiological characteristics of Antarctic and Arctic lichens-associated bacteria.</title>
        <authorList>
            <person name="Lee Y.M."/>
            <person name="Kim E.H."/>
            <person name="Lee H.K."/>
            <person name="Hong S.G."/>
        </authorList>
    </citation>
    <scope>NUCLEOTIDE SEQUENCE [LARGE SCALE GENOMIC DNA]</scope>
    <source>
        <strain evidence="2 3">PAMC 26569</strain>
    </source>
</reference>
<organism evidence="2 3">
    <name type="scientific">Lichenicola cladoniae</name>
    <dbReference type="NCBI Taxonomy" id="1484109"/>
    <lineage>
        <taxon>Bacteria</taxon>
        <taxon>Pseudomonadati</taxon>
        <taxon>Pseudomonadota</taxon>
        <taxon>Alphaproteobacteria</taxon>
        <taxon>Acetobacterales</taxon>
        <taxon>Acetobacteraceae</taxon>
        <taxon>Lichenicola</taxon>
    </lineage>
</organism>
<gene>
    <name evidence="2" type="ORF">HN018_19680</name>
</gene>
<dbReference type="KEGG" id="lck:HN018_19680"/>
<accession>A0A6M8HUU7</accession>
<evidence type="ECO:0000259" key="1">
    <source>
        <dbReference type="Pfam" id="PF13586"/>
    </source>
</evidence>
<sequence>MTIDGAGRPVVVAGRCPHRTARFREQGQHRCVIERTFSWINRYRSLVLRYERRSDIHHASTALADSCGLRVRSQPTPQ</sequence>
<proteinExistence type="predicted"/>
<dbReference type="EMBL" id="CP053708">
    <property type="protein sequence ID" value="QKE91955.1"/>
    <property type="molecule type" value="Genomic_DNA"/>
</dbReference>
<feature type="domain" description="Transposase DDE" evidence="1">
    <location>
        <begin position="12"/>
        <end position="63"/>
    </location>
</feature>
<evidence type="ECO:0000313" key="3">
    <source>
        <dbReference type="Proteomes" id="UP000500767"/>
    </source>
</evidence>
<name>A0A6M8HUU7_9PROT</name>
<dbReference type="AlphaFoldDB" id="A0A6M8HUU7"/>
<dbReference type="Proteomes" id="UP000500767">
    <property type="component" value="Chromosome"/>
</dbReference>
<dbReference type="Pfam" id="PF13586">
    <property type="entry name" value="DDE_Tnp_1_2"/>
    <property type="match status" value="1"/>
</dbReference>